<protein>
    <recommendedName>
        <fullName evidence="1">RNA helicase</fullName>
        <ecNumber evidence="1">3.6.4.13</ecNumber>
    </recommendedName>
</protein>
<dbReference type="InterPro" id="IPR014001">
    <property type="entry name" value="Helicase_ATP-bd"/>
</dbReference>
<feature type="domain" description="Helicase C-terminal" evidence="15">
    <location>
        <begin position="624"/>
        <end position="774"/>
    </location>
</feature>
<name>A0A4R0R165_9APHY</name>
<gene>
    <name evidence="17" type="primary">PRP28</name>
    <name evidence="17" type="ORF">EIP91_009844</name>
</gene>
<dbReference type="GO" id="GO:0005524">
    <property type="term" value="F:ATP binding"/>
    <property type="evidence" value="ECO:0007669"/>
    <property type="project" value="UniProtKB-KW"/>
</dbReference>
<dbReference type="OrthoDB" id="196131at2759"/>
<evidence type="ECO:0000256" key="1">
    <source>
        <dbReference type="ARBA" id="ARBA00012552"/>
    </source>
</evidence>
<feature type="domain" description="DEAD-box RNA helicase Q" evidence="16">
    <location>
        <begin position="367"/>
        <end position="395"/>
    </location>
</feature>
<keyword evidence="4 12" id="KW-0378">Hydrolase</keyword>
<reference evidence="17 18" key="1">
    <citation type="submission" date="2018-11" db="EMBL/GenBank/DDBJ databases">
        <title>Genome assembly of Steccherinum ochraceum LE-BIN_3174, the white-rot fungus of the Steccherinaceae family (The Residual Polyporoid clade, Polyporales, Basidiomycota).</title>
        <authorList>
            <person name="Fedorova T.V."/>
            <person name="Glazunova O.A."/>
            <person name="Landesman E.O."/>
            <person name="Moiseenko K.V."/>
            <person name="Psurtseva N.V."/>
            <person name="Savinova O.S."/>
            <person name="Shakhova N.V."/>
            <person name="Tyazhelova T.V."/>
            <person name="Vasina D.V."/>
        </authorList>
    </citation>
    <scope>NUCLEOTIDE SEQUENCE [LARGE SCALE GENOMIC DNA]</scope>
    <source>
        <strain evidence="17 18">LE-BIN_3174</strain>
    </source>
</reference>
<dbReference type="InterPro" id="IPR011545">
    <property type="entry name" value="DEAD/DEAH_box_helicase_dom"/>
</dbReference>
<dbReference type="PROSITE" id="PS51194">
    <property type="entry name" value="HELICASE_CTER"/>
    <property type="match status" value="1"/>
</dbReference>
<evidence type="ECO:0000313" key="18">
    <source>
        <dbReference type="Proteomes" id="UP000292702"/>
    </source>
</evidence>
<feature type="compositionally biased region" description="Low complexity" evidence="13">
    <location>
        <begin position="172"/>
        <end position="188"/>
    </location>
</feature>
<dbReference type="CDD" id="cd17945">
    <property type="entry name" value="DEADc_DDX23"/>
    <property type="match status" value="1"/>
</dbReference>
<comment type="caution">
    <text evidence="17">The sequence shown here is derived from an EMBL/GenBank/DDBJ whole genome shotgun (WGS) entry which is preliminary data.</text>
</comment>
<dbReference type="GO" id="GO:0008380">
    <property type="term" value="P:RNA splicing"/>
    <property type="evidence" value="ECO:0007669"/>
    <property type="project" value="UniProtKB-KW"/>
</dbReference>
<evidence type="ECO:0000256" key="8">
    <source>
        <dbReference type="ARBA" id="ARBA00037954"/>
    </source>
</evidence>
<dbReference type="Pfam" id="PF00270">
    <property type="entry name" value="DEAD"/>
    <property type="match status" value="1"/>
</dbReference>
<organism evidence="17 18">
    <name type="scientific">Steccherinum ochraceum</name>
    <dbReference type="NCBI Taxonomy" id="92696"/>
    <lineage>
        <taxon>Eukaryota</taxon>
        <taxon>Fungi</taxon>
        <taxon>Dikarya</taxon>
        <taxon>Basidiomycota</taxon>
        <taxon>Agaricomycotina</taxon>
        <taxon>Agaricomycetes</taxon>
        <taxon>Polyporales</taxon>
        <taxon>Steccherinaceae</taxon>
        <taxon>Steccherinum</taxon>
    </lineage>
</organism>
<dbReference type="Proteomes" id="UP000292702">
    <property type="component" value="Unassembled WGS sequence"/>
</dbReference>
<accession>A0A4R0R165</accession>
<dbReference type="Pfam" id="PF25430">
    <property type="entry name" value="DDX23"/>
    <property type="match status" value="1"/>
</dbReference>
<proteinExistence type="inferred from homology"/>
<keyword evidence="5 12" id="KW-0347">Helicase</keyword>
<dbReference type="EC" id="3.6.4.13" evidence="1"/>
<dbReference type="PANTHER" id="PTHR47958">
    <property type="entry name" value="ATP-DEPENDENT RNA HELICASE DBP3"/>
    <property type="match status" value="1"/>
</dbReference>
<evidence type="ECO:0000256" key="4">
    <source>
        <dbReference type="ARBA" id="ARBA00022801"/>
    </source>
</evidence>
<keyword evidence="3 12" id="KW-0547">Nucleotide-binding</keyword>
<dbReference type="SMART" id="SM00490">
    <property type="entry name" value="HELICc"/>
    <property type="match status" value="1"/>
</dbReference>
<dbReference type="GO" id="GO:0003676">
    <property type="term" value="F:nucleic acid binding"/>
    <property type="evidence" value="ECO:0007669"/>
    <property type="project" value="InterPro"/>
</dbReference>
<dbReference type="GO" id="GO:0003724">
    <property type="term" value="F:RNA helicase activity"/>
    <property type="evidence" value="ECO:0007669"/>
    <property type="project" value="UniProtKB-EC"/>
</dbReference>
<feature type="compositionally biased region" description="Basic and acidic residues" evidence="13">
    <location>
        <begin position="91"/>
        <end position="130"/>
    </location>
</feature>
<evidence type="ECO:0000256" key="12">
    <source>
        <dbReference type="RuleBase" id="RU000492"/>
    </source>
</evidence>
<dbReference type="InterPro" id="IPR057479">
    <property type="entry name" value="PRP28/DDX23-like_helical"/>
</dbReference>
<evidence type="ECO:0000256" key="9">
    <source>
        <dbReference type="ARBA" id="ARBA00038719"/>
    </source>
</evidence>
<comment type="subunit">
    <text evidence="9">Component of the U5 snRNP complex.</text>
</comment>
<dbReference type="GO" id="GO:0016787">
    <property type="term" value="F:hydrolase activity"/>
    <property type="evidence" value="ECO:0007669"/>
    <property type="project" value="UniProtKB-KW"/>
</dbReference>
<keyword evidence="18" id="KW-1185">Reference proteome</keyword>
<sequence length="794" mass="88584">MAGVRAQPLSIESLLQKQKEEKEAAAKPRFLTKEQRAQLAIEKRTQEIREEREKSLKTQQDREALEKEAEEIRTRERERERASRYGGGGGRFDDRHERDPRDSRDARDSRDSRHGGGRRDNRDRRDDRRGGQHQHQQHQQRQQQQQQQSQSQPQQPFQGVPTGPRAERGRETPSGPSSNRPSGPSTPSSMPPPPLPSGEGSSSSSNGNGATHSITEASEPYVPPMTDNDLSAIRSRYLGVDKKKRKIRKMNDRKFVFDWDEQDDTFSSEAPAAVGGARQGAQIMFGRGHIAGMDDGGAPGAGRATGAASEGIQLADSLERRKAAKTGLDERHWTEKALDEMKERDWRIFREDFSIAARGGQIPHPLRSWRESTIPEEILSVVDTVGYKEPSPIQRQAIPIGLQNRDIIGIAETGSGKTAAFVIPMLTFISKLPPFTDDNRHLGPYALIMAPTRELAQQIESETRKFATPLGFTCVSIVGGRAVEEQQFNLRSGAEIIIATPGRLKDVIERHVIVLSQCRYIVMDEADRMVNLGFEVDLTFILDKLPSDTMAGEDRGEQMDVDGETMIKKGRTRVTTLFSATMPPPVERLAKKYLKRPAIITIGEAGRAVDTVEQRVEFVIGDERKKQRVLEILNSAEFPSPIIVFVNQKKTADMVAKDLHRSGWSTATLHSGKNQEQREAALQSLRTGDSDVLVATDLAGRGIDVQDVGLVINYQMSNTIEAYVHRIGRTGRAGKKGVAITFLNNDDDEVMYDLKQEISKSPVSKVPIELAKHESAQHKVSREMKRKRDAEDLG</sequence>
<feature type="short sequence motif" description="Q motif" evidence="11">
    <location>
        <begin position="367"/>
        <end position="395"/>
    </location>
</feature>
<dbReference type="InterPro" id="IPR001650">
    <property type="entry name" value="Helicase_C-like"/>
</dbReference>
<evidence type="ECO:0000256" key="10">
    <source>
        <dbReference type="ARBA" id="ARBA00047984"/>
    </source>
</evidence>
<evidence type="ECO:0000256" key="2">
    <source>
        <dbReference type="ARBA" id="ARBA00022664"/>
    </source>
</evidence>
<comment type="catalytic activity">
    <reaction evidence="10">
        <text>ATP + H2O = ADP + phosphate + H(+)</text>
        <dbReference type="Rhea" id="RHEA:13065"/>
        <dbReference type="ChEBI" id="CHEBI:15377"/>
        <dbReference type="ChEBI" id="CHEBI:15378"/>
        <dbReference type="ChEBI" id="CHEBI:30616"/>
        <dbReference type="ChEBI" id="CHEBI:43474"/>
        <dbReference type="ChEBI" id="CHEBI:456216"/>
        <dbReference type="EC" id="3.6.4.13"/>
    </reaction>
</comment>
<dbReference type="Gene3D" id="3.40.50.300">
    <property type="entry name" value="P-loop containing nucleotide triphosphate hydrolases"/>
    <property type="match status" value="2"/>
</dbReference>
<dbReference type="EMBL" id="RWJN01000574">
    <property type="protein sequence ID" value="TCD60572.1"/>
    <property type="molecule type" value="Genomic_DNA"/>
</dbReference>
<evidence type="ECO:0000256" key="7">
    <source>
        <dbReference type="ARBA" id="ARBA00023187"/>
    </source>
</evidence>
<feature type="compositionally biased region" description="Polar residues" evidence="13">
    <location>
        <begin position="206"/>
        <end position="216"/>
    </location>
</feature>
<dbReference type="InterPro" id="IPR014014">
    <property type="entry name" value="RNA_helicase_DEAD_Q_motif"/>
</dbReference>
<dbReference type="Pfam" id="PF00271">
    <property type="entry name" value="Helicase_C"/>
    <property type="match status" value="1"/>
</dbReference>
<dbReference type="InterPro" id="IPR000629">
    <property type="entry name" value="RNA-helicase_DEAD-box_CS"/>
</dbReference>
<keyword evidence="2" id="KW-0507">mRNA processing</keyword>
<evidence type="ECO:0000256" key="6">
    <source>
        <dbReference type="ARBA" id="ARBA00022840"/>
    </source>
</evidence>
<evidence type="ECO:0000256" key="3">
    <source>
        <dbReference type="ARBA" id="ARBA00022741"/>
    </source>
</evidence>
<feature type="compositionally biased region" description="Basic and acidic residues" evidence="13">
    <location>
        <begin position="18"/>
        <end position="83"/>
    </location>
</feature>
<dbReference type="InterPro" id="IPR027417">
    <property type="entry name" value="P-loop_NTPase"/>
</dbReference>
<feature type="compositionally biased region" description="Low complexity" evidence="13">
    <location>
        <begin position="139"/>
        <end position="156"/>
    </location>
</feature>
<feature type="domain" description="Helicase ATP-binding" evidence="14">
    <location>
        <begin position="398"/>
        <end position="600"/>
    </location>
</feature>
<dbReference type="STRING" id="92696.A0A4R0R165"/>
<dbReference type="PROSITE" id="PS51192">
    <property type="entry name" value="HELICASE_ATP_BIND_1"/>
    <property type="match status" value="1"/>
</dbReference>
<feature type="region of interest" description="Disordered" evidence="13">
    <location>
        <begin position="18"/>
        <end position="228"/>
    </location>
</feature>
<keyword evidence="7" id="KW-0508">mRNA splicing</keyword>
<evidence type="ECO:0000313" key="17">
    <source>
        <dbReference type="EMBL" id="TCD60572.1"/>
    </source>
</evidence>
<dbReference type="GO" id="GO:0006397">
    <property type="term" value="P:mRNA processing"/>
    <property type="evidence" value="ECO:0007669"/>
    <property type="project" value="UniProtKB-KW"/>
</dbReference>
<evidence type="ECO:0000256" key="13">
    <source>
        <dbReference type="SAM" id="MobiDB-lite"/>
    </source>
</evidence>
<dbReference type="CDD" id="cd18787">
    <property type="entry name" value="SF2_C_DEAD"/>
    <property type="match status" value="1"/>
</dbReference>
<evidence type="ECO:0000259" key="16">
    <source>
        <dbReference type="PROSITE" id="PS51195"/>
    </source>
</evidence>
<dbReference type="SUPFAM" id="SSF52540">
    <property type="entry name" value="P-loop containing nucleoside triphosphate hydrolases"/>
    <property type="match status" value="1"/>
</dbReference>
<dbReference type="AlphaFoldDB" id="A0A4R0R165"/>
<evidence type="ECO:0000256" key="5">
    <source>
        <dbReference type="ARBA" id="ARBA00022806"/>
    </source>
</evidence>
<feature type="region of interest" description="Disordered" evidence="13">
    <location>
        <begin position="771"/>
        <end position="794"/>
    </location>
</feature>
<evidence type="ECO:0000259" key="15">
    <source>
        <dbReference type="PROSITE" id="PS51194"/>
    </source>
</evidence>
<dbReference type="PROSITE" id="PS51195">
    <property type="entry name" value="Q_MOTIF"/>
    <property type="match status" value="1"/>
</dbReference>
<evidence type="ECO:0000256" key="11">
    <source>
        <dbReference type="PROSITE-ProRule" id="PRU00552"/>
    </source>
</evidence>
<keyword evidence="6 12" id="KW-0067">ATP-binding</keyword>
<evidence type="ECO:0000259" key="14">
    <source>
        <dbReference type="PROSITE" id="PS51192"/>
    </source>
</evidence>
<comment type="similarity">
    <text evidence="8">Belongs to the DEAD box helicase family. DDX23/PRP28 subfamily.</text>
</comment>
<dbReference type="SMART" id="SM00487">
    <property type="entry name" value="DEXDc"/>
    <property type="match status" value="1"/>
</dbReference>
<dbReference type="PROSITE" id="PS00039">
    <property type="entry name" value="DEAD_ATP_HELICASE"/>
    <property type="match status" value="1"/>
</dbReference>